<evidence type="ECO:0000313" key="3">
    <source>
        <dbReference type="EnsemblMetazoa" id="CLYHEMP009134.1"/>
    </source>
</evidence>
<dbReference type="Pfam" id="PF17919">
    <property type="entry name" value="RT_RNaseH_2"/>
    <property type="match status" value="1"/>
</dbReference>
<keyword evidence="4" id="KW-1185">Reference proteome</keyword>
<dbReference type="InterPro" id="IPR041577">
    <property type="entry name" value="RT_RNaseH_2"/>
</dbReference>
<feature type="region of interest" description="Disordered" evidence="1">
    <location>
        <begin position="175"/>
        <end position="198"/>
    </location>
</feature>
<dbReference type="InterPro" id="IPR021109">
    <property type="entry name" value="Peptidase_aspartic_dom_sf"/>
</dbReference>
<feature type="domain" description="Reverse transcriptase" evidence="2">
    <location>
        <begin position="500"/>
        <end position="677"/>
    </location>
</feature>
<evidence type="ECO:0000256" key="1">
    <source>
        <dbReference type="SAM" id="MobiDB-lite"/>
    </source>
</evidence>
<dbReference type="InterPro" id="IPR000477">
    <property type="entry name" value="RT_dom"/>
</dbReference>
<dbReference type="SUPFAM" id="SSF56672">
    <property type="entry name" value="DNA/RNA polymerases"/>
    <property type="match status" value="1"/>
</dbReference>
<dbReference type="Gene3D" id="2.40.70.10">
    <property type="entry name" value="Acid Proteases"/>
    <property type="match status" value="1"/>
</dbReference>
<dbReference type="Proteomes" id="UP000594262">
    <property type="component" value="Unplaced"/>
</dbReference>
<dbReference type="Gene3D" id="3.10.20.370">
    <property type="match status" value="1"/>
</dbReference>
<dbReference type="InterPro" id="IPR043128">
    <property type="entry name" value="Rev_trsase/Diguanyl_cyclase"/>
</dbReference>
<dbReference type="CDD" id="cd01647">
    <property type="entry name" value="RT_LTR"/>
    <property type="match status" value="1"/>
</dbReference>
<dbReference type="InterPro" id="IPR043502">
    <property type="entry name" value="DNA/RNA_pol_sf"/>
</dbReference>
<dbReference type="Gene3D" id="3.30.70.270">
    <property type="match status" value="2"/>
</dbReference>
<reference evidence="3" key="1">
    <citation type="submission" date="2021-01" db="UniProtKB">
        <authorList>
            <consortium name="EnsemblMetazoa"/>
        </authorList>
    </citation>
    <scope>IDENTIFICATION</scope>
</reference>
<dbReference type="PANTHER" id="PTHR37984:SF8">
    <property type="entry name" value="CCHC-TYPE DOMAIN-CONTAINING PROTEIN"/>
    <property type="match status" value="1"/>
</dbReference>
<organism evidence="3 4">
    <name type="scientific">Clytia hemisphaerica</name>
    <dbReference type="NCBI Taxonomy" id="252671"/>
    <lineage>
        <taxon>Eukaryota</taxon>
        <taxon>Metazoa</taxon>
        <taxon>Cnidaria</taxon>
        <taxon>Hydrozoa</taxon>
        <taxon>Hydroidolina</taxon>
        <taxon>Leptothecata</taxon>
        <taxon>Obeliida</taxon>
        <taxon>Clytiidae</taxon>
        <taxon>Clytia</taxon>
    </lineage>
</organism>
<dbReference type="OrthoDB" id="5988199at2759"/>
<dbReference type="Gene3D" id="3.10.10.10">
    <property type="entry name" value="HIV Type 1 Reverse Transcriptase, subunit A, domain 1"/>
    <property type="match status" value="1"/>
</dbReference>
<dbReference type="CDD" id="cd09274">
    <property type="entry name" value="RNase_HI_RT_Ty3"/>
    <property type="match status" value="1"/>
</dbReference>
<dbReference type="FunFam" id="3.30.70.270:FF:000026">
    <property type="entry name" value="Transposon Ty3-G Gag-Pol polyprotein"/>
    <property type="match status" value="1"/>
</dbReference>
<feature type="compositionally biased region" description="Basic residues" evidence="1">
    <location>
        <begin position="262"/>
        <end position="274"/>
    </location>
</feature>
<dbReference type="FunFam" id="3.10.20.370:FF:000001">
    <property type="entry name" value="Retrovirus-related Pol polyprotein from transposon 17.6-like protein"/>
    <property type="match status" value="1"/>
</dbReference>
<dbReference type="EnsemblMetazoa" id="CLYHEMT009134.1">
    <property type="protein sequence ID" value="CLYHEMP009134.1"/>
    <property type="gene ID" value="CLYHEMG009134"/>
</dbReference>
<dbReference type="Pfam" id="PF00078">
    <property type="entry name" value="RVT_1"/>
    <property type="match status" value="1"/>
</dbReference>
<dbReference type="CDD" id="cd05481">
    <property type="entry name" value="retropepsin_like_LTR_1"/>
    <property type="match status" value="1"/>
</dbReference>
<dbReference type="PANTHER" id="PTHR37984">
    <property type="entry name" value="PROTEIN CBG26694"/>
    <property type="match status" value="1"/>
</dbReference>
<dbReference type="AlphaFoldDB" id="A0A7M5V0H2"/>
<dbReference type="InterPro" id="IPR050951">
    <property type="entry name" value="Retrovirus_Pol_polyprotein"/>
</dbReference>
<accession>A0A7M5V0H2</accession>
<protein>
    <recommendedName>
        <fullName evidence="2">Reverse transcriptase domain-containing protein</fullName>
    </recommendedName>
</protein>
<evidence type="ECO:0000259" key="2">
    <source>
        <dbReference type="PROSITE" id="PS50878"/>
    </source>
</evidence>
<evidence type="ECO:0000313" key="4">
    <source>
        <dbReference type="Proteomes" id="UP000594262"/>
    </source>
</evidence>
<proteinExistence type="predicted"/>
<dbReference type="PROSITE" id="PS50878">
    <property type="entry name" value="RT_POL"/>
    <property type="match status" value="1"/>
</dbReference>
<dbReference type="SUPFAM" id="SSF50630">
    <property type="entry name" value="Acid proteases"/>
    <property type="match status" value="1"/>
</dbReference>
<feature type="region of interest" description="Disordered" evidence="1">
    <location>
        <begin position="248"/>
        <end position="291"/>
    </location>
</feature>
<sequence length="923" mass="105912">MDSLKAPKALNLDSTCNHAELWKSWKQSFQIFLQATESSTKPDLVKSSILLHCIGKQCKEIYDTFEFEEGDEMKLNIILQKFDNHFKPRKNLTFMRFSFFTTRQTENEKFDEFYTRIKKMSEDCEFNQLRDSLIKDMIIIGLRDKKLQERLLRENDITLEKVLSNCRASEASKLQTKSIHHKNDLPLPSSSSHPLERDVNHIDQRHSKSKEIIKHCKFCAGSHHRGACPAYGKLCNNCKSKGHFSKCCTKSSKGNHDSNKSKGPRNRKPPRKQIHHVEPQLPELATDSESESEDEFYLGSIELSNNDTPPEVDAIKVESTAEIDQISDPTATKHPDWLIDLNTNGTPITFKIDTGARANVIPISTFKRLRKPARLLPSKYKLTAYNKTDISIAGQCILRIKHRNGSTPTMFFVTKEDASPILSLKTSCDLDLIQRIETLNTESSDLVNEYNDCFGELGTLQDKYHIVTDPNVPPVVDACRNVPIPLREKLKKELQRMTDLNVITKVTEPTDWVSSLVVAYKPSGALRVCLDPLNLNKAIKRHHHKLPTAEEILSQMSGARYFTKLDASNAYWQIELDEESSKLLTFNTPFGRYRYLRMPYGIHSASEICQARIASILSNVEGAVNAQDDIIIWGNTLEQLRERTKATLEEIRKSGLKLRKDKCQFNKTQLTFLGHLISADGTSPDPRKTEAILNMPDPTNVKELQRFLGMITYLGKFIPRLSDETSPLRTLLEKDVIWTFDEPQRNAVQRLKELVTSSPVLQYYNPNIPTRVSSDASKLGLGAVLEQQHENEWHPVAFASRSLSPAEQNYCPLERETLSIVFACERFREYIYGLNFDVFNDHKPLKSIFTKPLYRAPARIQRFSTPPATVQIHSSLRTRLENVCIRRLKSRSPIRHDFRNPYRRTQCFRRLSYSKPPDERQET</sequence>
<name>A0A7M5V0H2_9CNID</name>